<comment type="caution">
    <text evidence="1">The sequence shown here is derived from an EMBL/GenBank/DDBJ whole genome shotgun (WGS) entry which is preliminary data.</text>
</comment>
<feature type="non-terminal residue" evidence="1">
    <location>
        <position position="242"/>
    </location>
</feature>
<accession>A0A9W4SS39</accession>
<dbReference type="AlphaFoldDB" id="A0A9W4SS39"/>
<keyword evidence="2" id="KW-1185">Reference proteome</keyword>
<gene>
    <name evidence="1" type="ORF">FWILDA_LOCUS9820</name>
</gene>
<evidence type="ECO:0000313" key="1">
    <source>
        <dbReference type="EMBL" id="CAI2180913.1"/>
    </source>
</evidence>
<sequence length="242" mass="27890">MDEPKLENTLELLTRLNNTNSGIALSKEDRAREYVSQTFYKHQSTYQELQISNKKLKIDYKKLLQNQTLIKKTQSLGVQNMHLVNQNADRISKIRSLARRSQQVTNTTFRKKLKSIFQEISENIHQMLFGLQLLPQNWITLSTLCTWHQDISTLHINAQIHQAIMTSSFGILVDESTRGMVEQRWDFGNAKKYSHDPVNDPTDCNAPNLATFQISIPICEVFWDPPLPIPPTYIPVIPTNVV</sequence>
<dbReference type="Proteomes" id="UP001153678">
    <property type="component" value="Unassembled WGS sequence"/>
</dbReference>
<reference evidence="1" key="1">
    <citation type="submission" date="2022-08" db="EMBL/GenBank/DDBJ databases">
        <authorList>
            <person name="Kallberg Y."/>
            <person name="Tangrot J."/>
            <person name="Rosling A."/>
        </authorList>
    </citation>
    <scope>NUCLEOTIDE SEQUENCE</scope>
    <source>
        <strain evidence="1">Wild A</strain>
    </source>
</reference>
<proteinExistence type="predicted"/>
<dbReference type="EMBL" id="CAMKVN010002402">
    <property type="protein sequence ID" value="CAI2180913.1"/>
    <property type="molecule type" value="Genomic_DNA"/>
</dbReference>
<organism evidence="1 2">
    <name type="scientific">Funneliformis geosporum</name>
    <dbReference type="NCBI Taxonomy" id="1117311"/>
    <lineage>
        <taxon>Eukaryota</taxon>
        <taxon>Fungi</taxon>
        <taxon>Fungi incertae sedis</taxon>
        <taxon>Mucoromycota</taxon>
        <taxon>Glomeromycotina</taxon>
        <taxon>Glomeromycetes</taxon>
        <taxon>Glomerales</taxon>
        <taxon>Glomeraceae</taxon>
        <taxon>Funneliformis</taxon>
    </lineage>
</organism>
<dbReference type="OrthoDB" id="2368589at2759"/>
<name>A0A9W4SS39_9GLOM</name>
<protein>
    <submittedName>
        <fullName evidence="1">13261_t:CDS:1</fullName>
    </submittedName>
</protein>
<evidence type="ECO:0000313" key="2">
    <source>
        <dbReference type="Proteomes" id="UP001153678"/>
    </source>
</evidence>